<feature type="region of interest" description="Disordered" evidence="8">
    <location>
        <begin position="894"/>
        <end position="946"/>
    </location>
</feature>
<evidence type="ECO:0000256" key="1">
    <source>
        <dbReference type="ARBA" id="ARBA00004123"/>
    </source>
</evidence>
<keyword evidence="11" id="KW-1185">Reference proteome</keyword>
<keyword evidence="2" id="KW-0479">Metal-binding</keyword>
<name>A0AAD6IKU4_PENCN</name>
<feature type="domain" description="Zn(2)-C6 fungal-type" evidence="9">
    <location>
        <begin position="19"/>
        <end position="49"/>
    </location>
</feature>
<organism evidence="10 11">
    <name type="scientific">Penicillium canescens</name>
    <dbReference type="NCBI Taxonomy" id="5083"/>
    <lineage>
        <taxon>Eukaryota</taxon>
        <taxon>Fungi</taxon>
        <taxon>Dikarya</taxon>
        <taxon>Ascomycota</taxon>
        <taxon>Pezizomycotina</taxon>
        <taxon>Eurotiomycetes</taxon>
        <taxon>Eurotiomycetidae</taxon>
        <taxon>Eurotiales</taxon>
        <taxon>Aspergillaceae</taxon>
        <taxon>Penicillium</taxon>
    </lineage>
</organism>
<feature type="compositionally biased region" description="Polar residues" evidence="8">
    <location>
        <begin position="894"/>
        <end position="911"/>
    </location>
</feature>
<reference evidence="10" key="2">
    <citation type="submission" date="2023-01" db="EMBL/GenBank/DDBJ databases">
        <authorList>
            <person name="Petersen C."/>
        </authorList>
    </citation>
    <scope>NUCLEOTIDE SEQUENCE</scope>
    <source>
        <strain evidence="10">IBT 15450</strain>
    </source>
</reference>
<feature type="compositionally biased region" description="Low complexity" evidence="8">
    <location>
        <begin position="130"/>
        <end position="139"/>
    </location>
</feature>
<feature type="compositionally biased region" description="Low complexity" evidence="8">
    <location>
        <begin position="844"/>
        <end position="863"/>
    </location>
</feature>
<dbReference type="Pfam" id="PF04082">
    <property type="entry name" value="Fungal_trans"/>
    <property type="match status" value="1"/>
</dbReference>
<feature type="compositionally biased region" description="Polar residues" evidence="8">
    <location>
        <begin position="164"/>
        <end position="173"/>
    </location>
</feature>
<keyword evidence="3" id="KW-0862">Zinc</keyword>
<keyword evidence="7" id="KW-0539">Nucleus</keyword>
<dbReference type="InterPro" id="IPR051615">
    <property type="entry name" value="Transcr_Regulatory_Elem"/>
</dbReference>
<feature type="compositionally biased region" description="Polar residues" evidence="8">
    <location>
        <begin position="828"/>
        <end position="841"/>
    </location>
</feature>
<keyword evidence="5" id="KW-0238">DNA-binding</keyword>
<feature type="region of interest" description="Disordered" evidence="8">
    <location>
        <begin position="781"/>
        <end position="868"/>
    </location>
</feature>
<dbReference type="Pfam" id="PF00172">
    <property type="entry name" value="Zn_clus"/>
    <property type="match status" value="1"/>
</dbReference>
<dbReference type="GO" id="GO:0008270">
    <property type="term" value="F:zinc ion binding"/>
    <property type="evidence" value="ECO:0007669"/>
    <property type="project" value="InterPro"/>
</dbReference>
<dbReference type="Proteomes" id="UP001219568">
    <property type="component" value="Unassembled WGS sequence"/>
</dbReference>
<dbReference type="PANTHER" id="PTHR31313">
    <property type="entry name" value="TY1 ENHANCER ACTIVATOR"/>
    <property type="match status" value="1"/>
</dbReference>
<dbReference type="GO" id="GO:0005634">
    <property type="term" value="C:nucleus"/>
    <property type="evidence" value="ECO:0007669"/>
    <property type="project" value="UniProtKB-SubCell"/>
</dbReference>
<proteinExistence type="predicted"/>
<evidence type="ECO:0000259" key="9">
    <source>
        <dbReference type="PROSITE" id="PS50048"/>
    </source>
</evidence>
<dbReference type="InterPro" id="IPR007219">
    <property type="entry name" value="XnlR_reg_dom"/>
</dbReference>
<keyword evidence="6" id="KW-0804">Transcription</keyword>
<evidence type="ECO:0000313" key="10">
    <source>
        <dbReference type="EMBL" id="KAJ6052479.1"/>
    </source>
</evidence>
<dbReference type="PROSITE" id="PS00463">
    <property type="entry name" value="ZN2_CY6_FUNGAL_1"/>
    <property type="match status" value="1"/>
</dbReference>
<dbReference type="SUPFAM" id="SSF57701">
    <property type="entry name" value="Zn2/Cys6 DNA-binding domain"/>
    <property type="match status" value="1"/>
</dbReference>
<gene>
    <name evidence="10" type="ORF">N7460_003013</name>
</gene>
<accession>A0AAD6IKU4</accession>
<dbReference type="SMART" id="SM00066">
    <property type="entry name" value="GAL4"/>
    <property type="match status" value="1"/>
</dbReference>
<feature type="region of interest" description="Disordered" evidence="8">
    <location>
        <begin position="223"/>
        <end position="280"/>
    </location>
</feature>
<dbReference type="InterPro" id="IPR036864">
    <property type="entry name" value="Zn2-C6_fun-type_DNA-bd_sf"/>
</dbReference>
<protein>
    <recommendedName>
        <fullName evidence="9">Zn(2)-C6 fungal-type domain-containing protein</fullName>
    </recommendedName>
</protein>
<dbReference type="InterPro" id="IPR001138">
    <property type="entry name" value="Zn2Cys6_DnaBD"/>
</dbReference>
<keyword evidence="4" id="KW-0805">Transcription regulation</keyword>
<evidence type="ECO:0000256" key="3">
    <source>
        <dbReference type="ARBA" id="ARBA00022833"/>
    </source>
</evidence>
<evidence type="ECO:0000313" key="11">
    <source>
        <dbReference type="Proteomes" id="UP001219568"/>
    </source>
</evidence>
<evidence type="ECO:0000256" key="6">
    <source>
        <dbReference type="ARBA" id="ARBA00023163"/>
    </source>
</evidence>
<evidence type="ECO:0000256" key="5">
    <source>
        <dbReference type="ARBA" id="ARBA00023125"/>
    </source>
</evidence>
<comment type="subcellular location">
    <subcellularLocation>
        <location evidence="1">Nucleus</location>
    </subcellularLocation>
</comment>
<dbReference type="SMART" id="SM00906">
    <property type="entry name" value="Fungal_trans"/>
    <property type="match status" value="1"/>
</dbReference>
<sequence length="946" mass="104636">MSPDPERTKKAPRKHVTTACVPCRESKIRCDGATPHCQNCQRKGKECKYQHGDDKRKVSLRAATELFSARIDQLCYFIQDQGLVPPPMKPDDEAGMNRVLDTLQIPRGFPQTSAVAGPVVGKQPPVETKSPVIPGQSPSQSPPAASPGVPNPTTDLVAPGVSPAQDTASSGQFPSPEGWNPFGMVRGASDNQNFVHWGFTLPTAESLDNIYANLNGGTNLNGGPGGTGVHVPGMPINNGLSPDSLQLGIDMVPQAGAQLGQLPPNAEHDSDSGEEDEAENDVIEQLSHRIGTLKIAGDGHLRFYGATSNLNLVDVSATQQRQRPDARTVRHDGQDILNHLRVGQPVDQALEDHLVELYFTWQNPSTYVVDKEMFMAARSKWRNEFDDTPFYSEVLTNAMCAIGSAFEARYHPTFITFPKSLSEFFADRAKALLEIELDSPCVATVQALVIMSCHEGASNRDARGWLYSGMSMRLAFDLGLHLDMSTYVNRGDITQAEADVRRAAFWGSYVADHFWGFYLGRPFRMNAGDISVPKPASSLGPEKEGTWHPYGHQAAQGMLRSGIKNPTELICRQFVVLWEMISPVGHILYGCSDISRHDLQRLCYQVTEDLFAWKENLPSSLEIDLDDDISPKLPHLMMLHMQYHQIIIFFHRPWLSKSYIQPQAPRQGPGYHHARRMCVESATAVARLLHLYEKHYTFRRMNNQVVAIIFSAALMLLFVTVSSSPMSPGKSGNSPTYPRSAEMVAYLNLCFRALDELGQSFENAKRTRDYLVTLQRRWQAHMRRSGSATKRQNSSANLQSMSSHPPTKQYGPSANAQRVDSSRKKSRLSVSEPQPHMQSGSAMPPSQQHHLLQQPLPPHQQQSYQEPFSASQLGDLDWIRDSDLRLLSETHGASANENTHAPPNGMAQMSSPPFPEDPNMLADLGDIDGWWQPPNDASGMGGGPSL</sequence>
<evidence type="ECO:0000256" key="7">
    <source>
        <dbReference type="ARBA" id="ARBA00023242"/>
    </source>
</evidence>
<evidence type="ECO:0000256" key="8">
    <source>
        <dbReference type="SAM" id="MobiDB-lite"/>
    </source>
</evidence>
<dbReference type="AlphaFoldDB" id="A0AAD6IKU4"/>
<evidence type="ECO:0000256" key="4">
    <source>
        <dbReference type="ARBA" id="ARBA00023015"/>
    </source>
</evidence>
<reference evidence="10" key="1">
    <citation type="journal article" date="2023" name="IMA Fungus">
        <title>Comparative genomic study of the Penicillium genus elucidates a diverse pangenome and 15 lateral gene transfer events.</title>
        <authorList>
            <person name="Petersen C."/>
            <person name="Sorensen T."/>
            <person name="Nielsen M.R."/>
            <person name="Sondergaard T.E."/>
            <person name="Sorensen J.L."/>
            <person name="Fitzpatrick D.A."/>
            <person name="Frisvad J.C."/>
            <person name="Nielsen K.L."/>
        </authorList>
    </citation>
    <scope>NUCLEOTIDE SEQUENCE</scope>
    <source>
        <strain evidence="10">IBT 15450</strain>
    </source>
</reference>
<dbReference type="CDD" id="cd00067">
    <property type="entry name" value="GAL4"/>
    <property type="match status" value="1"/>
</dbReference>
<dbReference type="Gene3D" id="4.10.240.10">
    <property type="entry name" value="Zn(2)-C6 fungal-type DNA-binding domain"/>
    <property type="match status" value="1"/>
</dbReference>
<dbReference type="GO" id="GO:0006351">
    <property type="term" value="P:DNA-templated transcription"/>
    <property type="evidence" value="ECO:0007669"/>
    <property type="project" value="InterPro"/>
</dbReference>
<dbReference type="CDD" id="cd12148">
    <property type="entry name" value="fungal_TF_MHR"/>
    <property type="match status" value="1"/>
</dbReference>
<dbReference type="PANTHER" id="PTHR31313:SF77">
    <property type="entry name" value="ZN(II)2CYS6 TRANSCRIPTION FACTOR (EUROFUNG)"/>
    <property type="match status" value="1"/>
</dbReference>
<feature type="region of interest" description="Disordered" evidence="8">
    <location>
        <begin position="112"/>
        <end position="185"/>
    </location>
</feature>
<evidence type="ECO:0000256" key="2">
    <source>
        <dbReference type="ARBA" id="ARBA00022723"/>
    </source>
</evidence>
<dbReference type="GO" id="GO:0000981">
    <property type="term" value="F:DNA-binding transcription factor activity, RNA polymerase II-specific"/>
    <property type="evidence" value="ECO:0007669"/>
    <property type="project" value="InterPro"/>
</dbReference>
<dbReference type="EMBL" id="JAQJZL010000002">
    <property type="protein sequence ID" value="KAJ6052479.1"/>
    <property type="molecule type" value="Genomic_DNA"/>
</dbReference>
<dbReference type="PROSITE" id="PS50048">
    <property type="entry name" value="ZN2_CY6_FUNGAL_2"/>
    <property type="match status" value="1"/>
</dbReference>
<comment type="caution">
    <text evidence="10">The sequence shown here is derived from an EMBL/GenBank/DDBJ whole genome shotgun (WGS) entry which is preliminary data.</text>
</comment>
<dbReference type="GO" id="GO:0003677">
    <property type="term" value="F:DNA binding"/>
    <property type="evidence" value="ECO:0007669"/>
    <property type="project" value="UniProtKB-KW"/>
</dbReference>
<feature type="compositionally biased region" description="Polar residues" evidence="8">
    <location>
        <begin position="786"/>
        <end position="819"/>
    </location>
</feature>